<keyword evidence="5 8" id="KW-0812">Transmembrane</keyword>
<organism evidence="9 10">
    <name type="scientific">Achromobacter pestifer</name>
    <dbReference type="NCBI Taxonomy" id="1353889"/>
    <lineage>
        <taxon>Bacteria</taxon>
        <taxon>Pseudomonadati</taxon>
        <taxon>Pseudomonadota</taxon>
        <taxon>Betaproteobacteria</taxon>
        <taxon>Burkholderiales</taxon>
        <taxon>Alcaligenaceae</taxon>
        <taxon>Achromobacter</taxon>
    </lineage>
</organism>
<proteinExistence type="inferred from homology"/>
<keyword evidence="3" id="KW-0813">Transport</keyword>
<feature type="transmembrane region" description="Helical" evidence="8">
    <location>
        <begin position="131"/>
        <end position="148"/>
    </location>
</feature>
<name>A0A7D4E1H3_9BURK</name>
<dbReference type="PANTHER" id="PTHR30472:SF24">
    <property type="entry name" value="FERRIC ENTEROBACTIN TRANSPORT SYSTEM PERMEASE PROTEIN FEPG"/>
    <property type="match status" value="1"/>
</dbReference>
<evidence type="ECO:0000313" key="9">
    <source>
        <dbReference type="EMBL" id="QKH39012.1"/>
    </source>
</evidence>
<comment type="similarity">
    <text evidence="2">Belongs to the binding-protein-dependent transport system permease family. FecCD subfamily.</text>
</comment>
<feature type="transmembrane region" description="Helical" evidence="8">
    <location>
        <begin position="316"/>
        <end position="337"/>
    </location>
</feature>
<reference evidence="9 10" key="1">
    <citation type="submission" date="2020-05" db="EMBL/GenBank/DDBJ databases">
        <title>FDA dAtabase for Regulatory Grade micrObial Sequences (FDA-ARGOS): Supporting development and validation of Infectious Disease Dx tests.</title>
        <authorList>
            <person name="Sproer C."/>
            <person name="Gronow S."/>
            <person name="Severitt S."/>
            <person name="Schroder I."/>
            <person name="Tallon L."/>
            <person name="Sadzewicz L."/>
            <person name="Zhao X."/>
            <person name="Vavikolanu K."/>
            <person name="Mehta A."/>
            <person name="Aluvathingal J."/>
            <person name="Nadendla S."/>
            <person name="Myers T."/>
            <person name="Yan Y."/>
            <person name="Sichtig H."/>
        </authorList>
    </citation>
    <scope>NUCLEOTIDE SEQUENCE [LARGE SCALE GENOMIC DNA]</scope>
    <source>
        <strain evidence="9 10">FDAARGOS_790</strain>
    </source>
</reference>
<evidence type="ECO:0000256" key="6">
    <source>
        <dbReference type="ARBA" id="ARBA00022989"/>
    </source>
</evidence>
<evidence type="ECO:0000256" key="3">
    <source>
        <dbReference type="ARBA" id="ARBA00022448"/>
    </source>
</evidence>
<keyword evidence="4" id="KW-1003">Cell membrane</keyword>
<dbReference type="Proteomes" id="UP000500970">
    <property type="component" value="Chromosome"/>
</dbReference>
<dbReference type="RefSeq" id="WP_173148885.1">
    <property type="nucleotide sequence ID" value="NZ_CP053985.1"/>
</dbReference>
<sequence length="344" mass="34328">MSGRRRTLRVGAWLSLPCSPRALAYALLLAALAIASIAGALLTGEQGPAWSRIGRILAGGGTAIEHWLVYTVRLPRALAALGAGAALALSGALFQSITRNPLGSPDIIGLTAGASAGAVAVTMVWPGAMPLAWGAAGGALLATAGVWFGSGAGFSAPHRMVVAGIAVAAIAFAFVQYGLSNLRREQAHLAATWLNGNLAGKTWNDVALIAAACVVLLPLALALGARLRLLEMGDDVAHALGVAPGPSRLAATLLAVLAAAAAVSVAGPIAFIALAAPQIARRCVPASGPQPLLAALTGAVLLAGADLLSRSAGANGLPVGVLTAGIGGLYLAFLLLLEWRKVST</sequence>
<feature type="transmembrane region" description="Helical" evidence="8">
    <location>
        <begin position="21"/>
        <end position="42"/>
    </location>
</feature>
<dbReference type="AlphaFoldDB" id="A0A7D4E1H3"/>
<dbReference type="InterPro" id="IPR000522">
    <property type="entry name" value="ABC_transptr_permease_BtuC"/>
</dbReference>
<dbReference type="Pfam" id="PF01032">
    <property type="entry name" value="FecCD"/>
    <property type="match status" value="1"/>
</dbReference>
<feature type="transmembrane region" description="Helical" evidence="8">
    <location>
        <begin position="77"/>
        <end position="95"/>
    </location>
</feature>
<dbReference type="InterPro" id="IPR037294">
    <property type="entry name" value="ABC_BtuC-like"/>
</dbReference>
<evidence type="ECO:0000256" key="7">
    <source>
        <dbReference type="ARBA" id="ARBA00023136"/>
    </source>
</evidence>
<dbReference type="SUPFAM" id="SSF81345">
    <property type="entry name" value="ABC transporter involved in vitamin B12 uptake, BtuC"/>
    <property type="match status" value="1"/>
</dbReference>
<feature type="transmembrane region" description="Helical" evidence="8">
    <location>
        <begin position="107"/>
        <end position="125"/>
    </location>
</feature>
<feature type="transmembrane region" description="Helical" evidence="8">
    <location>
        <begin position="206"/>
        <end position="229"/>
    </location>
</feature>
<comment type="subcellular location">
    <subcellularLocation>
        <location evidence="1">Cell membrane</location>
        <topology evidence="1">Multi-pass membrane protein</topology>
    </subcellularLocation>
</comment>
<feature type="transmembrane region" description="Helical" evidence="8">
    <location>
        <begin position="249"/>
        <end position="272"/>
    </location>
</feature>
<gene>
    <name evidence="9" type="ORF">FOC84_30375</name>
</gene>
<keyword evidence="6 8" id="KW-1133">Transmembrane helix</keyword>
<dbReference type="GO" id="GO:0005886">
    <property type="term" value="C:plasma membrane"/>
    <property type="evidence" value="ECO:0007669"/>
    <property type="project" value="UniProtKB-SubCell"/>
</dbReference>
<dbReference type="KEGG" id="apes:FOC84_30375"/>
<evidence type="ECO:0000313" key="10">
    <source>
        <dbReference type="Proteomes" id="UP000500970"/>
    </source>
</evidence>
<dbReference type="Gene3D" id="1.10.3470.10">
    <property type="entry name" value="ABC transporter involved in vitamin B12 uptake, BtuC"/>
    <property type="match status" value="1"/>
</dbReference>
<feature type="transmembrane region" description="Helical" evidence="8">
    <location>
        <begin position="160"/>
        <end position="179"/>
    </location>
</feature>
<dbReference type="PANTHER" id="PTHR30472">
    <property type="entry name" value="FERRIC ENTEROBACTIN TRANSPORT SYSTEM PERMEASE PROTEIN"/>
    <property type="match status" value="1"/>
</dbReference>
<protein>
    <submittedName>
        <fullName evidence="9">Iron chelate uptake ABC transporter family permease subunit</fullName>
    </submittedName>
</protein>
<keyword evidence="7 8" id="KW-0472">Membrane</keyword>
<evidence type="ECO:0000256" key="4">
    <source>
        <dbReference type="ARBA" id="ARBA00022475"/>
    </source>
</evidence>
<feature type="transmembrane region" description="Helical" evidence="8">
    <location>
        <begin position="292"/>
        <end position="309"/>
    </location>
</feature>
<evidence type="ECO:0000256" key="2">
    <source>
        <dbReference type="ARBA" id="ARBA00007935"/>
    </source>
</evidence>
<evidence type="ECO:0000256" key="1">
    <source>
        <dbReference type="ARBA" id="ARBA00004651"/>
    </source>
</evidence>
<accession>A0A7D4E1H3</accession>
<evidence type="ECO:0000256" key="5">
    <source>
        <dbReference type="ARBA" id="ARBA00022692"/>
    </source>
</evidence>
<dbReference type="GO" id="GO:0022857">
    <property type="term" value="F:transmembrane transporter activity"/>
    <property type="evidence" value="ECO:0007669"/>
    <property type="project" value="InterPro"/>
</dbReference>
<dbReference type="EMBL" id="CP053985">
    <property type="protein sequence ID" value="QKH39012.1"/>
    <property type="molecule type" value="Genomic_DNA"/>
</dbReference>
<evidence type="ECO:0000256" key="8">
    <source>
        <dbReference type="SAM" id="Phobius"/>
    </source>
</evidence>
<keyword evidence="10" id="KW-1185">Reference proteome</keyword>
<dbReference type="GO" id="GO:0033214">
    <property type="term" value="P:siderophore-iron import into cell"/>
    <property type="evidence" value="ECO:0007669"/>
    <property type="project" value="TreeGrafter"/>
</dbReference>